<organism evidence="1 2">
    <name type="scientific">Moorena producens PAL-8-15-08-1</name>
    <dbReference type="NCBI Taxonomy" id="1458985"/>
    <lineage>
        <taxon>Bacteria</taxon>
        <taxon>Bacillati</taxon>
        <taxon>Cyanobacteriota</taxon>
        <taxon>Cyanophyceae</taxon>
        <taxon>Coleofasciculales</taxon>
        <taxon>Coleofasciculaceae</taxon>
        <taxon>Moorena</taxon>
    </lineage>
</organism>
<name>A0A1D8TS57_9CYAN</name>
<dbReference type="EMBL" id="CP017599">
    <property type="protein sequence ID" value="AOX00501.1"/>
    <property type="molecule type" value="Genomic_DNA"/>
</dbReference>
<evidence type="ECO:0000313" key="1">
    <source>
        <dbReference type="EMBL" id="AOX00501.1"/>
    </source>
</evidence>
<sequence length="65" mass="7348">MAMNTEVTNNLIKKNNELTDHLGSENADFESLTNQEKQLTYDDLELTDDNLEEVVGGKRFFVPSA</sequence>
<gene>
    <name evidence="1" type="ORF">BJP34_14480</name>
</gene>
<evidence type="ECO:0008006" key="3">
    <source>
        <dbReference type="Google" id="ProtNLM"/>
    </source>
</evidence>
<reference evidence="2" key="1">
    <citation type="submission" date="2016-10" db="EMBL/GenBank/DDBJ databases">
        <title>Comparative genomics uncovers the prolific and rare metabolic potential of the cyanobacterial genus Moorea.</title>
        <authorList>
            <person name="Leao T."/>
            <person name="Castelao G."/>
            <person name="Korobeynikov A."/>
            <person name="Monroe E.A."/>
            <person name="Podell S."/>
            <person name="Glukhov E."/>
            <person name="Allen E."/>
            <person name="Gerwick W.H."/>
            <person name="Gerwick L."/>
        </authorList>
    </citation>
    <scope>NUCLEOTIDE SEQUENCE [LARGE SCALE GENOMIC DNA]</scope>
    <source>
        <strain evidence="2">PAL-8-15-08-1</strain>
    </source>
</reference>
<accession>A0A1D8TS57</accession>
<dbReference type="AlphaFoldDB" id="A0A1D8TS57"/>
<dbReference type="KEGG" id="mpro:BJP34_14480"/>
<dbReference type="Proteomes" id="UP000177870">
    <property type="component" value="Chromosome"/>
</dbReference>
<proteinExistence type="predicted"/>
<evidence type="ECO:0000313" key="2">
    <source>
        <dbReference type="Proteomes" id="UP000177870"/>
    </source>
</evidence>
<dbReference type="RefSeq" id="WP_070392958.1">
    <property type="nucleotide sequence ID" value="NZ_CP017599.1"/>
</dbReference>
<protein>
    <recommendedName>
        <fullName evidence="3">Bacteriocin</fullName>
    </recommendedName>
</protein>